<accession>A0A9X4B2L9</accession>
<evidence type="ECO:0000313" key="3">
    <source>
        <dbReference type="Proteomes" id="UP001141183"/>
    </source>
</evidence>
<dbReference type="EMBL" id="JAMRYU010000021">
    <property type="protein sequence ID" value="MDC4241882.1"/>
    <property type="molecule type" value="Genomic_DNA"/>
</dbReference>
<evidence type="ECO:0000313" key="2">
    <source>
        <dbReference type="EMBL" id="MDC4241882.1"/>
    </source>
</evidence>
<keyword evidence="1" id="KW-1133">Transmembrane helix</keyword>
<keyword evidence="1" id="KW-0812">Transmembrane</keyword>
<dbReference type="Proteomes" id="UP001141183">
    <property type="component" value="Unassembled WGS sequence"/>
</dbReference>
<keyword evidence="1" id="KW-0472">Membrane</keyword>
<sequence length="82" mass="9241">MSKSYYKKKNKSWTKVFQDGFKDICDGIGKNIGKGGAFFKTCVNPAARLCIFILILLTLLLSGIGFYSWVILIMLVLILQFV</sequence>
<protein>
    <submittedName>
        <fullName evidence="2">Uncharacterized protein</fullName>
    </submittedName>
</protein>
<dbReference type="RefSeq" id="WP_111928030.1">
    <property type="nucleotide sequence ID" value="NZ_BAAACM010000001.1"/>
</dbReference>
<name>A0A9X4B2L9_9CLOT</name>
<gene>
    <name evidence="2" type="ORF">NE398_17250</name>
</gene>
<feature type="transmembrane region" description="Helical" evidence="1">
    <location>
        <begin position="49"/>
        <end position="79"/>
    </location>
</feature>
<keyword evidence="3" id="KW-1185">Reference proteome</keyword>
<dbReference type="AlphaFoldDB" id="A0A9X4B2L9"/>
<dbReference type="GeneID" id="93041929"/>
<organism evidence="2 3">
    <name type="scientific">Clostridium tertium</name>
    <dbReference type="NCBI Taxonomy" id="1559"/>
    <lineage>
        <taxon>Bacteria</taxon>
        <taxon>Bacillati</taxon>
        <taxon>Bacillota</taxon>
        <taxon>Clostridia</taxon>
        <taxon>Eubacteriales</taxon>
        <taxon>Clostridiaceae</taxon>
        <taxon>Clostridium</taxon>
    </lineage>
</organism>
<comment type="caution">
    <text evidence="2">The sequence shown here is derived from an EMBL/GenBank/DDBJ whole genome shotgun (WGS) entry which is preliminary data.</text>
</comment>
<proteinExistence type="predicted"/>
<reference evidence="2" key="1">
    <citation type="submission" date="2022-05" db="EMBL/GenBank/DDBJ databases">
        <title>Draft genome sequence of Clostridium tertium strain CP3 isolated from Peru.</title>
        <authorList>
            <person name="Hurtado R."/>
            <person name="Lima L."/>
            <person name="Sousa T."/>
            <person name="Jaiswal A.K."/>
            <person name="Tiwari S."/>
            <person name="Maturrano L."/>
            <person name="Brenig B."/>
            <person name="Azevedo V."/>
        </authorList>
    </citation>
    <scope>NUCLEOTIDE SEQUENCE</scope>
    <source>
        <strain evidence="2">CP3</strain>
    </source>
</reference>
<evidence type="ECO:0000256" key="1">
    <source>
        <dbReference type="SAM" id="Phobius"/>
    </source>
</evidence>